<keyword evidence="2" id="KW-1185">Reference proteome</keyword>
<sequence length="75" mass="8208">MISKIDLLTIQLSILACQASFSISTRIVAGLGGEHSSVSLEAVVSTAYQEPRAPRWIWQMKQSCQDRGTVLFKPG</sequence>
<dbReference type="Proteomes" id="UP000800041">
    <property type="component" value="Unassembled WGS sequence"/>
</dbReference>
<dbReference type="EMBL" id="ML977196">
    <property type="protein sequence ID" value="KAF1981613.1"/>
    <property type="molecule type" value="Genomic_DNA"/>
</dbReference>
<protein>
    <submittedName>
        <fullName evidence="1">Uncharacterized protein</fullName>
    </submittedName>
</protein>
<name>A0A6G1GKX4_9PEZI</name>
<evidence type="ECO:0000313" key="2">
    <source>
        <dbReference type="Proteomes" id="UP000800041"/>
    </source>
</evidence>
<proteinExistence type="predicted"/>
<organism evidence="1 2">
    <name type="scientific">Aulographum hederae CBS 113979</name>
    <dbReference type="NCBI Taxonomy" id="1176131"/>
    <lineage>
        <taxon>Eukaryota</taxon>
        <taxon>Fungi</taxon>
        <taxon>Dikarya</taxon>
        <taxon>Ascomycota</taxon>
        <taxon>Pezizomycotina</taxon>
        <taxon>Dothideomycetes</taxon>
        <taxon>Pleosporomycetidae</taxon>
        <taxon>Aulographales</taxon>
        <taxon>Aulographaceae</taxon>
    </lineage>
</organism>
<evidence type="ECO:0000313" key="1">
    <source>
        <dbReference type="EMBL" id="KAF1981613.1"/>
    </source>
</evidence>
<accession>A0A6G1GKX4</accession>
<dbReference type="PROSITE" id="PS51257">
    <property type="entry name" value="PROKAR_LIPOPROTEIN"/>
    <property type="match status" value="1"/>
</dbReference>
<gene>
    <name evidence="1" type="ORF">K402DRAFT_232467</name>
</gene>
<dbReference type="AlphaFoldDB" id="A0A6G1GKX4"/>
<reference evidence="1" key="1">
    <citation type="journal article" date="2020" name="Stud. Mycol.">
        <title>101 Dothideomycetes genomes: a test case for predicting lifestyles and emergence of pathogens.</title>
        <authorList>
            <person name="Haridas S."/>
            <person name="Albert R."/>
            <person name="Binder M."/>
            <person name="Bloem J."/>
            <person name="Labutti K."/>
            <person name="Salamov A."/>
            <person name="Andreopoulos B."/>
            <person name="Baker S."/>
            <person name="Barry K."/>
            <person name="Bills G."/>
            <person name="Bluhm B."/>
            <person name="Cannon C."/>
            <person name="Castanera R."/>
            <person name="Culley D."/>
            <person name="Daum C."/>
            <person name="Ezra D."/>
            <person name="Gonzalez J."/>
            <person name="Henrissat B."/>
            <person name="Kuo A."/>
            <person name="Liang C."/>
            <person name="Lipzen A."/>
            <person name="Lutzoni F."/>
            <person name="Magnuson J."/>
            <person name="Mondo S."/>
            <person name="Nolan M."/>
            <person name="Ohm R."/>
            <person name="Pangilinan J."/>
            <person name="Park H.-J."/>
            <person name="Ramirez L."/>
            <person name="Alfaro M."/>
            <person name="Sun H."/>
            <person name="Tritt A."/>
            <person name="Yoshinaga Y."/>
            <person name="Zwiers L.-H."/>
            <person name="Turgeon B."/>
            <person name="Goodwin S."/>
            <person name="Spatafora J."/>
            <person name="Crous P."/>
            <person name="Grigoriev I."/>
        </authorList>
    </citation>
    <scope>NUCLEOTIDE SEQUENCE</scope>
    <source>
        <strain evidence="1">CBS 113979</strain>
    </source>
</reference>